<reference evidence="1 2" key="3">
    <citation type="journal article" date="2022" name="Microbiol. Spectr.">
        <title>Folding features and dynamics of 3D genome architecture in plant fungal pathogens.</title>
        <authorList>
            <person name="Xia C."/>
        </authorList>
    </citation>
    <scope>NUCLEOTIDE SEQUENCE [LARGE SCALE GENOMIC DNA]</scope>
    <source>
        <strain evidence="1 2">93-210</strain>
    </source>
</reference>
<organism evidence="1 2">
    <name type="scientific">Puccinia striiformis f. sp. tritici</name>
    <dbReference type="NCBI Taxonomy" id="168172"/>
    <lineage>
        <taxon>Eukaryota</taxon>
        <taxon>Fungi</taxon>
        <taxon>Dikarya</taxon>
        <taxon>Basidiomycota</taxon>
        <taxon>Pucciniomycotina</taxon>
        <taxon>Pucciniomycetes</taxon>
        <taxon>Pucciniales</taxon>
        <taxon>Pucciniaceae</taxon>
        <taxon>Puccinia</taxon>
    </lineage>
</organism>
<evidence type="ECO:0000313" key="1">
    <source>
        <dbReference type="EMBL" id="KAI7944743.1"/>
    </source>
</evidence>
<comment type="caution">
    <text evidence="1">The sequence shown here is derived from an EMBL/GenBank/DDBJ whole genome shotgun (WGS) entry which is preliminary data.</text>
</comment>
<accession>A0ACC0E4L2</accession>
<reference evidence="2" key="1">
    <citation type="journal article" date="2018" name="BMC Genomics">
        <title>Genomic insights into host adaptation between the wheat stripe rust pathogen (Puccinia striiformis f. sp. tritici) and the barley stripe rust pathogen (Puccinia striiformis f. sp. hordei).</title>
        <authorList>
            <person name="Xia C."/>
            <person name="Wang M."/>
            <person name="Yin C."/>
            <person name="Cornejo O.E."/>
            <person name="Hulbert S.H."/>
            <person name="Chen X."/>
        </authorList>
    </citation>
    <scope>NUCLEOTIDE SEQUENCE [LARGE SCALE GENOMIC DNA]</scope>
    <source>
        <strain evidence="2">93-210</strain>
    </source>
</reference>
<sequence>MTLIPRNPAPMRDSATFSEISFLMKFLLNVESPIHQTLNNTHPLKNFPLQLKSTHKQPPARENTNVDENEIPTSK</sequence>
<gene>
    <name evidence="1" type="ORF">MJO28_010438</name>
</gene>
<reference evidence="2" key="2">
    <citation type="journal article" date="2018" name="Mol. Plant Microbe Interact.">
        <title>Genome sequence resources for the wheat stripe rust pathogen (Puccinia striiformis f. sp. tritici) and the barley stripe rust pathogen (Puccinia striiformis f. sp. hordei).</title>
        <authorList>
            <person name="Xia C."/>
            <person name="Wang M."/>
            <person name="Yin C."/>
            <person name="Cornejo O.E."/>
            <person name="Hulbert S.H."/>
            <person name="Chen X."/>
        </authorList>
    </citation>
    <scope>NUCLEOTIDE SEQUENCE [LARGE SCALE GENOMIC DNA]</scope>
    <source>
        <strain evidence="2">93-210</strain>
    </source>
</reference>
<protein>
    <submittedName>
        <fullName evidence="1">Uncharacterized protein</fullName>
    </submittedName>
</protein>
<dbReference type="Proteomes" id="UP001060170">
    <property type="component" value="Chromosome 10"/>
</dbReference>
<name>A0ACC0E4L2_9BASI</name>
<dbReference type="EMBL" id="CM045874">
    <property type="protein sequence ID" value="KAI7944743.1"/>
    <property type="molecule type" value="Genomic_DNA"/>
</dbReference>
<evidence type="ECO:0000313" key="2">
    <source>
        <dbReference type="Proteomes" id="UP001060170"/>
    </source>
</evidence>
<proteinExistence type="predicted"/>
<keyword evidence="2" id="KW-1185">Reference proteome</keyword>